<proteinExistence type="predicted"/>
<dbReference type="AlphaFoldDB" id="A0A9W8QT20"/>
<dbReference type="OrthoDB" id="3535998at2759"/>
<feature type="coiled-coil region" evidence="1">
    <location>
        <begin position="35"/>
        <end position="81"/>
    </location>
</feature>
<evidence type="ECO:0000313" key="4">
    <source>
        <dbReference type="Proteomes" id="UP001152087"/>
    </source>
</evidence>
<keyword evidence="1" id="KW-0175">Coiled coil</keyword>
<reference evidence="3" key="1">
    <citation type="submission" date="2022-09" db="EMBL/GenBank/DDBJ databases">
        <title>Fusarium specimens isolated from Avocado Roots.</title>
        <authorList>
            <person name="Stajich J."/>
            <person name="Roper C."/>
            <person name="Heimlech-Rivalta G."/>
        </authorList>
    </citation>
    <scope>NUCLEOTIDE SEQUENCE</scope>
    <source>
        <strain evidence="3">A02</strain>
    </source>
</reference>
<name>A0A9W8QT20_9HYPO</name>
<sequence length="102" mass="11596">MAQSSSAESAKLKRKGTRSVPTLTLSQLARNRAIRASTKKHIKRLESELEELKSKTRDQIVQELLRRNKVLEEELMRLKENLGVPITLSPTTPRDCQLLSSE</sequence>
<keyword evidence="4" id="KW-1185">Reference proteome</keyword>
<evidence type="ECO:0000313" key="3">
    <source>
        <dbReference type="EMBL" id="KAJ4176735.1"/>
    </source>
</evidence>
<organism evidence="3 4">
    <name type="scientific">Fusarium falciforme</name>
    <dbReference type="NCBI Taxonomy" id="195108"/>
    <lineage>
        <taxon>Eukaryota</taxon>
        <taxon>Fungi</taxon>
        <taxon>Dikarya</taxon>
        <taxon>Ascomycota</taxon>
        <taxon>Pezizomycotina</taxon>
        <taxon>Sordariomycetes</taxon>
        <taxon>Hypocreomycetidae</taxon>
        <taxon>Hypocreales</taxon>
        <taxon>Nectriaceae</taxon>
        <taxon>Fusarium</taxon>
        <taxon>Fusarium solani species complex</taxon>
    </lineage>
</organism>
<accession>A0A9W8QT20</accession>
<dbReference type="EMBL" id="JAOQAV010000159">
    <property type="protein sequence ID" value="KAJ4176735.1"/>
    <property type="molecule type" value="Genomic_DNA"/>
</dbReference>
<evidence type="ECO:0000256" key="2">
    <source>
        <dbReference type="SAM" id="MobiDB-lite"/>
    </source>
</evidence>
<gene>
    <name evidence="3" type="ORF">NW755_014253</name>
</gene>
<comment type="caution">
    <text evidence="3">The sequence shown here is derived from an EMBL/GenBank/DDBJ whole genome shotgun (WGS) entry which is preliminary data.</text>
</comment>
<protein>
    <submittedName>
        <fullName evidence="3">Uncharacterized protein</fullName>
    </submittedName>
</protein>
<dbReference type="Proteomes" id="UP001152087">
    <property type="component" value="Unassembled WGS sequence"/>
</dbReference>
<evidence type="ECO:0000256" key="1">
    <source>
        <dbReference type="SAM" id="Coils"/>
    </source>
</evidence>
<feature type="region of interest" description="Disordered" evidence="2">
    <location>
        <begin position="1"/>
        <end position="20"/>
    </location>
</feature>